<evidence type="ECO:0000313" key="4">
    <source>
        <dbReference type="EMBL" id="QJH96014.1"/>
    </source>
</evidence>
<proteinExistence type="predicted"/>
<accession>A0A6H1ZM75</accession>
<dbReference type="EMBL" id="MT144637">
    <property type="protein sequence ID" value="QJH96014.1"/>
    <property type="molecule type" value="Genomic_DNA"/>
</dbReference>
<dbReference type="AlphaFoldDB" id="A0A6H1ZM75"/>
<protein>
    <submittedName>
        <fullName evidence="1">Uncharacterized protein</fullName>
    </submittedName>
</protein>
<evidence type="ECO:0000313" key="3">
    <source>
        <dbReference type="EMBL" id="QJA77047.1"/>
    </source>
</evidence>
<name>A0A6H1ZM75_9ZZZZ</name>
<gene>
    <name evidence="3" type="ORF">MM415A01373_0013</name>
    <name evidence="2" type="ORF">MM415B01317_0009</name>
    <name evidence="1" type="ORF">TM448A01065_0002</name>
    <name evidence="4" type="ORF">TM448B00595_0004</name>
</gene>
<reference evidence="1" key="1">
    <citation type="submission" date="2020-03" db="EMBL/GenBank/DDBJ databases">
        <title>The deep terrestrial virosphere.</title>
        <authorList>
            <person name="Holmfeldt K."/>
            <person name="Nilsson E."/>
            <person name="Simone D."/>
            <person name="Lopez-Fernandez M."/>
            <person name="Wu X."/>
            <person name="de Brujin I."/>
            <person name="Lundin D."/>
            <person name="Andersson A."/>
            <person name="Bertilsson S."/>
            <person name="Dopson M."/>
        </authorList>
    </citation>
    <scope>NUCLEOTIDE SEQUENCE</scope>
    <source>
        <strain evidence="3">MM415A01373</strain>
        <strain evidence="2">MM415B01317</strain>
        <strain evidence="1">TM448A01065</strain>
        <strain evidence="4">TM448B00595</strain>
    </source>
</reference>
<dbReference type="EMBL" id="MT141363">
    <property type="protein sequence ID" value="QJA59277.1"/>
    <property type="molecule type" value="Genomic_DNA"/>
</dbReference>
<evidence type="ECO:0000313" key="1">
    <source>
        <dbReference type="EMBL" id="QJA48618.1"/>
    </source>
</evidence>
<evidence type="ECO:0000313" key="2">
    <source>
        <dbReference type="EMBL" id="QJA59277.1"/>
    </source>
</evidence>
<sequence length="89" mass="10138">MKNLIRLIGLAPSELDSISRLRLVRREHQRAVSEIEAFRDAEKPSPSARAKPLAKAKTEFEQAQAKLRKMLGVSNERLAEIIEQTKEDK</sequence>
<dbReference type="EMBL" id="MT144093">
    <property type="protein sequence ID" value="QJA48618.1"/>
    <property type="molecule type" value="Genomic_DNA"/>
</dbReference>
<dbReference type="EMBL" id="MT142260">
    <property type="protein sequence ID" value="QJA77047.1"/>
    <property type="molecule type" value="Genomic_DNA"/>
</dbReference>
<organism evidence="1">
    <name type="scientific">viral metagenome</name>
    <dbReference type="NCBI Taxonomy" id="1070528"/>
    <lineage>
        <taxon>unclassified sequences</taxon>
        <taxon>metagenomes</taxon>
        <taxon>organismal metagenomes</taxon>
    </lineage>
</organism>